<proteinExistence type="predicted"/>
<keyword evidence="1" id="KW-0812">Transmembrane</keyword>
<name>A0A7C5YXT9_UNCC3</name>
<comment type="caution">
    <text evidence="2">The sequence shown here is derived from an EMBL/GenBank/DDBJ whole genome shotgun (WGS) entry which is preliminary data.</text>
</comment>
<keyword evidence="1" id="KW-0472">Membrane</keyword>
<dbReference type="EMBL" id="DRVY01000066">
    <property type="protein sequence ID" value="HHR92320.1"/>
    <property type="molecule type" value="Genomic_DNA"/>
</dbReference>
<dbReference type="AlphaFoldDB" id="A0A7C5YXT9"/>
<accession>A0A7C5YXT9</accession>
<sequence>MATLYNVASTTKKILAVLSIGLLVFLVIKFVFLITDKLTNRLILRYSQETRGFGNLPSLYFQQMEGAAEIKPKFRIETRTGKLPSFPQVFNVYRLKQNEIDLSSEMFAKDVAKKFGFTGDPQKLSATVWLWEESEKTLEFNLQTKHFSYKNRNAKTIEKKEDTYVNENSYLLDRFLKEIGYNIPNSMTYTVTYQRKNGDKWEDVIENTAEWVRIDANIFLYYAQGAQGQIVSPTYRPSLVYVIVQNSSNSTIDNIAEMEYYMWSVEENTVQTYNAIPIFTAYEQLQKGMGVLVNAKYTAKNGVPNLSDIEEVRITDVKVGYFLSKSNLLYAQPIYIFYGVYGEGNNRCELIYYTNAIFGSYD</sequence>
<protein>
    <submittedName>
        <fullName evidence="2">Uncharacterized protein</fullName>
    </submittedName>
</protein>
<evidence type="ECO:0000256" key="1">
    <source>
        <dbReference type="SAM" id="Phobius"/>
    </source>
</evidence>
<organism evidence="2">
    <name type="scientific">candidate division CPR3 bacterium</name>
    <dbReference type="NCBI Taxonomy" id="2268181"/>
    <lineage>
        <taxon>Bacteria</taxon>
        <taxon>Bacteria division CPR3</taxon>
    </lineage>
</organism>
<reference evidence="2" key="1">
    <citation type="journal article" date="2020" name="mSystems">
        <title>Genome- and Community-Level Interaction Insights into Carbon Utilization and Element Cycling Functions of Hydrothermarchaeota in Hydrothermal Sediment.</title>
        <authorList>
            <person name="Zhou Z."/>
            <person name="Liu Y."/>
            <person name="Xu W."/>
            <person name="Pan J."/>
            <person name="Luo Z.H."/>
            <person name="Li M."/>
        </authorList>
    </citation>
    <scope>NUCLEOTIDE SEQUENCE [LARGE SCALE GENOMIC DNA]</scope>
    <source>
        <strain evidence="2">SpSt-1042</strain>
    </source>
</reference>
<evidence type="ECO:0000313" key="2">
    <source>
        <dbReference type="EMBL" id="HHR92320.1"/>
    </source>
</evidence>
<feature type="transmembrane region" description="Helical" evidence="1">
    <location>
        <begin position="14"/>
        <end position="35"/>
    </location>
</feature>
<gene>
    <name evidence="2" type="ORF">ENL96_02305</name>
</gene>
<keyword evidence="1" id="KW-1133">Transmembrane helix</keyword>